<keyword evidence="1" id="KW-1133">Transmembrane helix</keyword>
<comment type="caution">
    <text evidence="2">The sequence shown here is derived from an EMBL/GenBank/DDBJ whole genome shotgun (WGS) entry which is preliminary data.</text>
</comment>
<evidence type="ECO:0000256" key="1">
    <source>
        <dbReference type="SAM" id="Phobius"/>
    </source>
</evidence>
<name>A0A819S7D2_9BILA</name>
<evidence type="ECO:0000313" key="3">
    <source>
        <dbReference type="Proteomes" id="UP000663868"/>
    </source>
</evidence>
<keyword evidence="1" id="KW-0812">Transmembrane</keyword>
<keyword evidence="1" id="KW-0472">Membrane</keyword>
<evidence type="ECO:0000313" key="2">
    <source>
        <dbReference type="EMBL" id="CAF4052288.1"/>
    </source>
</evidence>
<feature type="transmembrane region" description="Helical" evidence="1">
    <location>
        <begin position="37"/>
        <end position="56"/>
    </location>
</feature>
<dbReference type="AlphaFoldDB" id="A0A819S7D2"/>
<protein>
    <submittedName>
        <fullName evidence="2">Uncharacterized protein</fullName>
    </submittedName>
</protein>
<sequence length="103" mass="11583">MRHELGIGNMVMMNNHDTPTIPPSPLVKDLKVQRLRIVLLSMLSLCLGTFVISTLAEITNYEGNLQKNTQVVVSIVFMAFYGFGLFVSYRYSETGLRVVCNLI</sequence>
<reference evidence="2" key="1">
    <citation type="submission" date="2021-02" db="EMBL/GenBank/DDBJ databases">
        <authorList>
            <person name="Nowell W R."/>
        </authorList>
    </citation>
    <scope>NUCLEOTIDE SEQUENCE</scope>
</reference>
<gene>
    <name evidence="2" type="ORF">KXQ929_LOCUS31617</name>
</gene>
<dbReference type="Proteomes" id="UP000663868">
    <property type="component" value="Unassembled WGS sequence"/>
</dbReference>
<accession>A0A819S7D2</accession>
<proteinExistence type="predicted"/>
<organism evidence="2 3">
    <name type="scientific">Adineta steineri</name>
    <dbReference type="NCBI Taxonomy" id="433720"/>
    <lineage>
        <taxon>Eukaryota</taxon>
        <taxon>Metazoa</taxon>
        <taxon>Spiralia</taxon>
        <taxon>Gnathifera</taxon>
        <taxon>Rotifera</taxon>
        <taxon>Eurotatoria</taxon>
        <taxon>Bdelloidea</taxon>
        <taxon>Adinetida</taxon>
        <taxon>Adinetidae</taxon>
        <taxon>Adineta</taxon>
    </lineage>
</organism>
<feature type="transmembrane region" description="Helical" evidence="1">
    <location>
        <begin position="68"/>
        <end position="87"/>
    </location>
</feature>
<dbReference type="EMBL" id="CAJOBB010003666">
    <property type="protein sequence ID" value="CAF4052288.1"/>
    <property type="molecule type" value="Genomic_DNA"/>
</dbReference>